<reference evidence="1" key="1">
    <citation type="submission" date="2022-08" db="EMBL/GenBank/DDBJ databases">
        <title>Genome Sequence of Fusarium decemcellulare.</title>
        <authorList>
            <person name="Buettner E."/>
        </authorList>
    </citation>
    <scope>NUCLEOTIDE SEQUENCE</scope>
    <source>
        <strain evidence="1">Babe19</strain>
    </source>
</reference>
<organism evidence="1 2">
    <name type="scientific">Fusarium decemcellulare</name>
    <dbReference type="NCBI Taxonomy" id="57161"/>
    <lineage>
        <taxon>Eukaryota</taxon>
        <taxon>Fungi</taxon>
        <taxon>Dikarya</taxon>
        <taxon>Ascomycota</taxon>
        <taxon>Pezizomycotina</taxon>
        <taxon>Sordariomycetes</taxon>
        <taxon>Hypocreomycetidae</taxon>
        <taxon>Hypocreales</taxon>
        <taxon>Nectriaceae</taxon>
        <taxon>Fusarium</taxon>
        <taxon>Fusarium decemcellulare species complex</taxon>
    </lineage>
</organism>
<accession>A0ACC1RMB3</accession>
<sequence>MLEDVDVRRVTNLGEAFPTTVPSERKLKDWETETFSKLLSTIYLTQLLVPSIGRNNTQGKLLELKHPASEPKSPPSDRAIAAYNFLMRSIFNAMNRPMQDAFREMKRIPAGVQFVPGVAGCGKSFMPKNTILFSQFGSCLPSHPRRSKESGDAGNRDTIYYNAAIHQSCMHSFHFTMPLESTGPLNVSDETHKWLVTQASGGGRASQSETGWCDEYQTYIDNIIDDTSNPLHREPVLTATQ</sequence>
<name>A0ACC1RMB3_9HYPO</name>
<evidence type="ECO:0000313" key="1">
    <source>
        <dbReference type="EMBL" id="KAJ3521452.1"/>
    </source>
</evidence>
<protein>
    <submittedName>
        <fullName evidence="1">Uncharacterized protein</fullName>
    </submittedName>
</protein>
<gene>
    <name evidence="1" type="ORF">NM208_g13281</name>
</gene>
<dbReference type="Proteomes" id="UP001148629">
    <property type="component" value="Unassembled WGS sequence"/>
</dbReference>
<keyword evidence="2" id="KW-1185">Reference proteome</keyword>
<evidence type="ECO:0000313" key="2">
    <source>
        <dbReference type="Proteomes" id="UP001148629"/>
    </source>
</evidence>
<dbReference type="EMBL" id="JANRMS010002669">
    <property type="protein sequence ID" value="KAJ3521452.1"/>
    <property type="molecule type" value="Genomic_DNA"/>
</dbReference>
<comment type="caution">
    <text evidence="1">The sequence shown here is derived from an EMBL/GenBank/DDBJ whole genome shotgun (WGS) entry which is preliminary data.</text>
</comment>
<proteinExistence type="predicted"/>